<keyword evidence="2" id="KW-1185">Reference proteome</keyword>
<gene>
    <name evidence="1" type="ordered locus">Hoch_5068</name>
</gene>
<dbReference type="Proteomes" id="UP000001880">
    <property type="component" value="Chromosome"/>
</dbReference>
<dbReference type="AlphaFoldDB" id="D0LVJ5"/>
<dbReference type="EMBL" id="CP001804">
    <property type="protein sequence ID" value="ACY17556.1"/>
    <property type="molecule type" value="Genomic_DNA"/>
</dbReference>
<reference evidence="1 2" key="1">
    <citation type="journal article" date="2010" name="Stand. Genomic Sci.">
        <title>Complete genome sequence of Haliangium ochraceum type strain (SMP-2).</title>
        <authorList>
            <consortium name="US DOE Joint Genome Institute (JGI-PGF)"/>
            <person name="Ivanova N."/>
            <person name="Daum C."/>
            <person name="Lang E."/>
            <person name="Abt B."/>
            <person name="Kopitz M."/>
            <person name="Saunders E."/>
            <person name="Lapidus A."/>
            <person name="Lucas S."/>
            <person name="Glavina Del Rio T."/>
            <person name="Nolan M."/>
            <person name="Tice H."/>
            <person name="Copeland A."/>
            <person name="Cheng J.F."/>
            <person name="Chen F."/>
            <person name="Bruce D."/>
            <person name="Goodwin L."/>
            <person name="Pitluck S."/>
            <person name="Mavromatis K."/>
            <person name="Pati A."/>
            <person name="Mikhailova N."/>
            <person name="Chen A."/>
            <person name="Palaniappan K."/>
            <person name="Land M."/>
            <person name="Hauser L."/>
            <person name="Chang Y.J."/>
            <person name="Jeffries C.D."/>
            <person name="Detter J.C."/>
            <person name="Brettin T."/>
            <person name="Rohde M."/>
            <person name="Goker M."/>
            <person name="Bristow J."/>
            <person name="Markowitz V."/>
            <person name="Eisen J.A."/>
            <person name="Hugenholtz P."/>
            <person name="Kyrpides N.C."/>
            <person name="Klenk H.P."/>
        </authorList>
    </citation>
    <scope>NUCLEOTIDE SEQUENCE [LARGE SCALE GENOMIC DNA]</scope>
    <source>
        <strain evidence="2">DSM 14365 / CIP 107738 / JCM 11303 / AJ 13395 / SMP-2</strain>
    </source>
</reference>
<dbReference type="STRING" id="502025.Hoch_5068"/>
<dbReference type="KEGG" id="hoh:Hoch_5068"/>
<accession>D0LVJ5</accession>
<dbReference type="HOGENOM" id="CLU_1432736_0_0_7"/>
<organism evidence="1 2">
    <name type="scientific">Haliangium ochraceum (strain DSM 14365 / JCM 11303 / SMP-2)</name>
    <dbReference type="NCBI Taxonomy" id="502025"/>
    <lineage>
        <taxon>Bacteria</taxon>
        <taxon>Pseudomonadati</taxon>
        <taxon>Myxococcota</taxon>
        <taxon>Polyangia</taxon>
        <taxon>Haliangiales</taxon>
        <taxon>Kofleriaceae</taxon>
        <taxon>Haliangium</taxon>
    </lineage>
</organism>
<protein>
    <recommendedName>
        <fullName evidence="3">Glycosyltransferase 2-like domain-containing protein</fullName>
    </recommendedName>
</protein>
<sequence>MPFGDDEDIIGASVQRVAEHLQRCGLEFELLAVDEDSGDNSQAVLTLVRSRHGVLQQALSILKTRPRSLPTRSRRGYELGARRAGGRVVWLLSARAALGPFDDFDAAYAEVAAGACDLVETPRFIVAERLRCRTVFPGVAGRGPRYRRRLVQRAQTRGLAVSTAGARPRPRSSWVWRRLLAVRGSDGLG</sequence>
<proteinExistence type="predicted"/>
<evidence type="ECO:0008006" key="3">
    <source>
        <dbReference type="Google" id="ProtNLM"/>
    </source>
</evidence>
<evidence type="ECO:0000313" key="1">
    <source>
        <dbReference type="EMBL" id="ACY17556.1"/>
    </source>
</evidence>
<evidence type="ECO:0000313" key="2">
    <source>
        <dbReference type="Proteomes" id="UP000001880"/>
    </source>
</evidence>
<name>D0LVJ5_HALO1</name>